<dbReference type="AlphaFoldDB" id="A0AAV7HSW1"/>
<evidence type="ECO:0000256" key="3">
    <source>
        <dbReference type="ARBA" id="ARBA00022692"/>
    </source>
</evidence>
<evidence type="ECO:0000313" key="10">
    <source>
        <dbReference type="Proteomes" id="UP000826195"/>
    </source>
</evidence>
<keyword evidence="7 8" id="KW-0807">Transducer</keyword>
<accession>A0AAV7HSW1</accession>
<feature type="transmembrane region" description="Helical" evidence="8">
    <location>
        <begin position="60"/>
        <end position="78"/>
    </location>
</feature>
<keyword evidence="6 8" id="KW-0675">Receptor</keyword>
<dbReference type="Proteomes" id="UP000826195">
    <property type="component" value="Unassembled WGS sequence"/>
</dbReference>
<comment type="similarity">
    <text evidence="8">Belongs to the insect chemoreceptor superfamily. Gustatory receptor (GR) family.</text>
</comment>
<evidence type="ECO:0000256" key="2">
    <source>
        <dbReference type="ARBA" id="ARBA00022475"/>
    </source>
</evidence>
<keyword evidence="2 8" id="KW-1003">Cell membrane</keyword>
<comment type="function">
    <text evidence="8">Gustatory receptor which mediates acceptance or avoidance behavior, depending on its substrates.</text>
</comment>
<reference evidence="9 10" key="1">
    <citation type="journal article" date="2021" name="J. Hered.">
        <title>A chromosome-level genome assembly of the parasitoid wasp, Cotesia glomerata (Hymenoptera: Braconidae).</title>
        <authorList>
            <person name="Pinto B.J."/>
            <person name="Weis J.J."/>
            <person name="Gamble T."/>
            <person name="Ode P.J."/>
            <person name="Paul R."/>
            <person name="Zaspel J.M."/>
        </authorList>
    </citation>
    <scope>NUCLEOTIDE SEQUENCE [LARGE SCALE GENOMIC DNA]</scope>
    <source>
        <strain evidence="9">CgM1</strain>
    </source>
</reference>
<evidence type="ECO:0000256" key="5">
    <source>
        <dbReference type="ARBA" id="ARBA00023136"/>
    </source>
</evidence>
<feature type="transmembrane region" description="Helical" evidence="8">
    <location>
        <begin position="149"/>
        <end position="171"/>
    </location>
</feature>
<dbReference type="GO" id="GO:0007165">
    <property type="term" value="P:signal transduction"/>
    <property type="evidence" value="ECO:0007669"/>
    <property type="project" value="UniProtKB-KW"/>
</dbReference>
<gene>
    <name evidence="9" type="ORF">KQX54_007380</name>
</gene>
<evidence type="ECO:0000256" key="8">
    <source>
        <dbReference type="RuleBase" id="RU363108"/>
    </source>
</evidence>
<dbReference type="GO" id="GO:0007635">
    <property type="term" value="P:chemosensory behavior"/>
    <property type="evidence" value="ECO:0007669"/>
    <property type="project" value="TreeGrafter"/>
</dbReference>
<dbReference type="PANTHER" id="PTHR21143">
    <property type="entry name" value="INVERTEBRATE GUSTATORY RECEPTOR"/>
    <property type="match status" value="1"/>
</dbReference>
<comment type="caution">
    <text evidence="8">Lacks conserved residue(s) required for the propagation of feature annotation.</text>
</comment>
<feature type="transmembrane region" description="Helical" evidence="8">
    <location>
        <begin position="98"/>
        <end position="116"/>
    </location>
</feature>
<dbReference type="GO" id="GO:0050909">
    <property type="term" value="P:sensory perception of taste"/>
    <property type="evidence" value="ECO:0007669"/>
    <property type="project" value="InterPro"/>
</dbReference>
<feature type="transmembrane region" description="Helical" evidence="8">
    <location>
        <begin position="20"/>
        <end position="39"/>
    </location>
</feature>
<organism evidence="9 10">
    <name type="scientific">Cotesia glomerata</name>
    <name type="common">Lepidopteran parasitic wasp</name>
    <name type="synonym">Apanteles glomeratus</name>
    <dbReference type="NCBI Taxonomy" id="32391"/>
    <lineage>
        <taxon>Eukaryota</taxon>
        <taxon>Metazoa</taxon>
        <taxon>Ecdysozoa</taxon>
        <taxon>Arthropoda</taxon>
        <taxon>Hexapoda</taxon>
        <taxon>Insecta</taxon>
        <taxon>Pterygota</taxon>
        <taxon>Neoptera</taxon>
        <taxon>Endopterygota</taxon>
        <taxon>Hymenoptera</taxon>
        <taxon>Apocrita</taxon>
        <taxon>Ichneumonoidea</taxon>
        <taxon>Braconidae</taxon>
        <taxon>Microgastrinae</taxon>
        <taxon>Cotesia</taxon>
    </lineage>
</organism>
<keyword evidence="3 8" id="KW-0812">Transmembrane</keyword>
<sequence length="397" mass="45899">MTNQQPKTLQYTSKFDDHSYRIALTIQYIIFKIVGLSPWTNFQRTRKKNYVIQHSLSGTVYNLALIIAYCSYFVWSYEDLIPQKDQPDSAFAKTVGDNVHILGVVATASVWQFFMVRQKLMIRILNKLATSSSLLQRCELYNFRDNHAIYWIFLSNFLVTTFLVVLEILVYKPILVPIRLIPALIHFWVLMQYSLLLDIVIKQFESIQSTILKLGGVNSDIKLHTLFVTKVPLRRPITHEITKIRDVHGKLFKITELISNFYGSPILMTIVYFGVSSVCYLYFIILSLFANDKGEITVNYYSFSSWFLIMVYGFIVMTAKVGQAVAQTKKTAHAVYLLLDRCTLEERTHENLVEFSIELLHQKMEFSAFGIISFDGSLLETMTGTIVTYLVILVQFR</sequence>
<keyword evidence="10" id="KW-1185">Reference proteome</keyword>
<dbReference type="PANTHER" id="PTHR21143:SF133">
    <property type="entry name" value="GUSTATORY AND PHEROMONE RECEPTOR 32A-RELATED"/>
    <property type="match status" value="1"/>
</dbReference>
<dbReference type="GO" id="GO:0030424">
    <property type="term" value="C:axon"/>
    <property type="evidence" value="ECO:0007669"/>
    <property type="project" value="TreeGrafter"/>
</dbReference>
<evidence type="ECO:0000256" key="1">
    <source>
        <dbReference type="ARBA" id="ARBA00004651"/>
    </source>
</evidence>
<feature type="transmembrane region" description="Helical" evidence="8">
    <location>
        <begin position="300"/>
        <end position="319"/>
    </location>
</feature>
<keyword evidence="5 8" id="KW-0472">Membrane</keyword>
<dbReference type="EMBL" id="JAHXZJ010002982">
    <property type="protein sequence ID" value="KAH0534725.1"/>
    <property type="molecule type" value="Genomic_DNA"/>
</dbReference>
<evidence type="ECO:0000256" key="6">
    <source>
        <dbReference type="ARBA" id="ARBA00023170"/>
    </source>
</evidence>
<keyword evidence="4 8" id="KW-1133">Transmembrane helix</keyword>
<dbReference type="InterPro" id="IPR013604">
    <property type="entry name" value="7TM_chemorcpt"/>
</dbReference>
<name>A0AAV7HSW1_COTGL</name>
<feature type="transmembrane region" description="Helical" evidence="8">
    <location>
        <begin position="266"/>
        <end position="288"/>
    </location>
</feature>
<comment type="subcellular location">
    <subcellularLocation>
        <location evidence="1 8">Cell membrane</location>
        <topology evidence="1 8">Multi-pass membrane protein</topology>
    </subcellularLocation>
</comment>
<evidence type="ECO:0000313" key="9">
    <source>
        <dbReference type="EMBL" id="KAH0534725.1"/>
    </source>
</evidence>
<dbReference type="GO" id="GO:0030425">
    <property type="term" value="C:dendrite"/>
    <property type="evidence" value="ECO:0007669"/>
    <property type="project" value="TreeGrafter"/>
</dbReference>
<dbReference type="GO" id="GO:0008049">
    <property type="term" value="P:male courtship behavior"/>
    <property type="evidence" value="ECO:0007669"/>
    <property type="project" value="TreeGrafter"/>
</dbReference>
<dbReference type="GO" id="GO:0005886">
    <property type="term" value="C:plasma membrane"/>
    <property type="evidence" value="ECO:0007669"/>
    <property type="project" value="UniProtKB-SubCell"/>
</dbReference>
<comment type="caution">
    <text evidence="9">The sequence shown here is derived from an EMBL/GenBank/DDBJ whole genome shotgun (WGS) entry which is preliminary data.</text>
</comment>
<proteinExistence type="inferred from homology"/>
<evidence type="ECO:0000256" key="7">
    <source>
        <dbReference type="ARBA" id="ARBA00023224"/>
    </source>
</evidence>
<dbReference type="GO" id="GO:0043025">
    <property type="term" value="C:neuronal cell body"/>
    <property type="evidence" value="ECO:0007669"/>
    <property type="project" value="TreeGrafter"/>
</dbReference>
<protein>
    <recommendedName>
        <fullName evidence="8">Gustatory receptor</fullName>
    </recommendedName>
</protein>
<evidence type="ECO:0000256" key="4">
    <source>
        <dbReference type="ARBA" id="ARBA00022989"/>
    </source>
</evidence>
<dbReference type="Pfam" id="PF08395">
    <property type="entry name" value="7tm_7"/>
    <property type="match status" value="1"/>
</dbReference>